<sequence>MTPHKIHYTQTFKNQLYDRFHYLTRHIGPEASAELLERFIGNFEARIADYPQSAPICEETADLGLTHYHDYVYPKLQLRVIYRIDAANGVVFGMLFLSTRQSIREALIQYCLRRE</sequence>
<name>A0A2U1UJU5_9GAMM</name>
<dbReference type="Pfam" id="PF05016">
    <property type="entry name" value="ParE_toxin"/>
    <property type="match status" value="1"/>
</dbReference>
<evidence type="ECO:0000256" key="1">
    <source>
        <dbReference type="ARBA" id="ARBA00022649"/>
    </source>
</evidence>
<evidence type="ECO:0000313" key="2">
    <source>
        <dbReference type="EMBL" id="PWC21923.1"/>
    </source>
</evidence>
<evidence type="ECO:0000313" key="5">
    <source>
        <dbReference type="Proteomes" id="UP000303847"/>
    </source>
</evidence>
<reference evidence="2 4" key="1">
    <citation type="submission" date="2018-04" db="EMBL/GenBank/DDBJ databases">
        <title>Brenneria corticis sp.nov.</title>
        <authorList>
            <person name="Li Y."/>
        </authorList>
    </citation>
    <scope>NUCLEOTIDE SEQUENCE [LARGE SCALE GENOMIC DNA]</scope>
    <source>
        <strain evidence="2 4">LMG 2694</strain>
    </source>
</reference>
<dbReference type="RefSeq" id="WP_009112235.1">
    <property type="nucleotide sequence ID" value="NZ_CP034036.1"/>
</dbReference>
<keyword evidence="1" id="KW-1277">Toxin-antitoxin system</keyword>
<dbReference type="InterPro" id="IPR035093">
    <property type="entry name" value="RelE/ParE_toxin_dom_sf"/>
</dbReference>
<evidence type="ECO:0000313" key="4">
    <source>
        <dbReference type="Proteomes" id="UP000295985"/>
    </source>
</evidence>
<dbReference type="Proteomes" id="UP000303847">
    <property type="component" value="Chromosome"/>
</dbReference>
<keyword evidence="5" id="KW-1185">Reference proteome</keyword>
<dbReference type="EMBL" id="CP034036">
    <property type="protein sequence ID" value="QCR04090.1"/>
    <property type="molecule type" value="Genomic_DNA"/>
</dbReference>
<dbReference type="AlphaFoldDB" id="A0A2U1UJU5"/>
<dbReference type="Gene3D" id="3.30.2310.20">
    <property type="entry name" value="RelE-like"/>
    <property type="match status" value="1"/>
</dbReference>
<gene>
    <name evidence="2" type="ORF">DDT54_18170</name>
    <name evidence="3" type="ORF">EH206_07800</name>
</gene>
<dbReference type="EMBL" id="QDKK01000035">
    <property type="protein sequence ID" value="PWC21923.1"/>
    <property type="molecule type" value="Genomic_DNA"/>
</dbReference>
<dbReference type="Proteomes" id="UP000295985">
    <property type="component" value="Unassembled WGS sequence"/>
</dbReference>
<dbReference type="OrthoDB" id="6893584at2"/>
<protein>
    <submittedName>
        <fullName evidence="2">Type II toxin-antitoxin system RelE/ParE family toxin</fullName>
    </submittedName>
</protein>
<dbReference type="InterPro" id="IPR007712">
    <property type="entry name" value="RelE/ParE_toxin"/>
</dbReference>
<reference evidence="3 5" key="2">
    <citation type="submission" date="2018-11" db="EMBL/GenBank/DDBJ databases">
        <title>Genome sequences of Brenneria nigrifluens and Brenneria rubrifaciens.</title>
        <authorList>
            <person name="Poret-Peterson A.T."/>
            <person name="McClean A.E."/>
            <person name="Kluepfel D.A."/>
        </authorList>
    </citation>
    <scope>NUCLEOTIDE SEQUENCE [LARGE SCALE GENOMIC DNA]</scope>
    <source>
        <strain evidence="3 5">ATCC 13028</strain>
    </source>
</reference>
<accession>A0A2U1UJU5</accession>
<organism evidence="2 4">
    <name type="scientific">Brenneria nigrifluens DSM 30175 = ATCC 13028</name>
    <dbReference type="NCBI Taxonomy" id="1121120"/>
    <lineage>
        <taxon>Bacteria</taxon>
        <taxon>Pseudomonadati</taxon>
        <taxon>Pseudomonadota</taxon>
        <taxon>Gammaproteobacteria</taxon>
        <taxon>Enterobacterales</taxon>
        <taxon>Pectobacteriaceae</taxon>
        <taxon>Brenneria</taxon>
    </lineage>
</organism>
<evidence type="ECO:0000313" key="3">
    <source>
        <dbReference type="EMBL" id="QCR04090.1"/>
    </source>
</evidence>
<proteinExistence type="predicted"/>